<keyword evidence="12" id="KW-1185">Reference proteome</keyword>
<evidence type="ECO:0000256" key="9">
    <source>
        <dbReference type="SAM" id="Phobius"/>
    </source>
</evidence>
<feature type="signal peptide" evidence="10">
    <location>
        <begin position="1"/>
        <end position="19"/>
    </location>
</feature>
<keyword evidence="4" id="KW-0735">Signal-anchor</keyword>
<sequence length="683" mass="74791">MAQTLALALICLFVPRALAKPCPDNALFVYSYAHDGASHCACLEGLTCAGSQCTVGGPSNKRYGFYHTTKHAGFDATCEDCFCLAPDQSLAQAREKHPFRTLRATDGGLLRDFPDPLFDATCRPFKEKRCVSQLQGWMQAHYPLNKVQAVSGTVMAMFRHPAKRLVSAFNYGRHSFGMNRLERLRLLKTTETLEGYVNFPGIASCMTKMTLGYNCAHYVRLDESHLQEAKSRLEKDFAFIGLSEHWNASVCLFHRQYGGAMHQTELANLRPGTDIKATTTPSPGAARRRLLSLDGYDPENIGEDDDQDDAVEDARGAEGQGAGPVKPDLFVPGVSYEEGMSRVERNRNVAQLSKVPKTASAQLRREHDPFDFALYEVADYLFRRKLQEVSMAAAAVPRALGNGAEAASEFGAEGPAYVRYLEDELKERTTRRVAVVSGVLCLVGALAYTLGSIQFYSWVDNGLAGGWLFIAGSACFTSAALQDWCLLHAGARHLAAHDTVLPLLLTEGSEAHSRSGTAWTRSSTQMHRPARCCRPWSLPTHIVTVTLCANICFDVGSVFFLPRFAAQLDIGYWLFIMGSFLYILAILLEEGRRFREHGVPWRSSRRELALTVAATSYIAGCAIFIVGCTWPLVTTRAPDTGIHCFVWGSLAMGAGALMALSAVSCAPPPPPPDTTSFSGLINP</sequence>
<evidence type="ECO:0000256" key="5">
    <source>
        <dbReference type="ARBA" id="ARBA00022989"/>
    </source>
</evidence>
<dbReference type="PANTHER" id="PTHR12129:SF15">
    <property type="entry name" value="URONYL 2-SULFOTRANSFERASE"/>
    <property type="match status" value="1"/>
</dbReference>
<reference evidence="11 12" key="1">
    <citation type="journal article" date="2008" name="Nature">
        <title>The genome of the choanoflagellate Monosiga brevicollis and the origin of metazoans.</title>
        <authorList>
            <consortium name="JGI Sequencing"/>
            <person name="King N."/>
            <person name="Westbrook M.J."/>
            <person name="Young S.L."/>
            <person name="Kuo A."/>
            <person name="Abedin M."/>
            <person name="Chapman J."/>
            <person name="Fairclough S."/>
            <person name="Hellsten U."/>
            <person name="Isogai Y."/>
            <person name="Letunic I."/>
            <person name="Marr M."/>
            <person name="Pincus D."/>
            <person name="Putnam N."/>
            <person name="Rokas A."/>
            <person name="Wright K.J."/>
            <person name="Zuzow R."/>
            <person name="Dirks W."/>
            <person name="Good M."/>
            <person name="Goodstein D."/>
            <person name="Lemons D."/>
            <person name="Li W."/>
            <person name="Lyons J.B."/>
            <person name="Morris A."/>
            <person name="Nichols S."/>
            <person name="Richter D.J."/>
            <person name="Salamov A."/>
            <person name="Bork P."/>
            <person name="Lim W.A."/>
            <person name="Manning G."/>
            <person name="Miller W.T."/>
            <person name="McGinnis W."/>
            <person name="Shapiro H."/>
            <person name="Tjian R."/>
            <person name="Grigoriev I.V."/>
            <person name="Rokhsar D."/>
        </authorList>
    </citation>
    <scope>NUCLEOTIDE SEQUENCE [LARGE SCALE GENOMIC DNA]</scope>
    <source>
        <strain evidence="12">MX1 / ATCC 50154</strain>
    </source>
</reference>
<evidence type="ECO:0000256" key="10">
    <source>
        <dbReference type="SAM" id="SignalP"/>
    </source>
</evidence>
<dbReference type="InParanoid" id="A9V820"/>
<evidence type="ECO:0000256" key="7">
    <source>
        <dbReference type="ARBA" id="ARBA00023136"/>
    </source>
</evidence>
<dbReference type="Gene3D" id="3.40.50.300">
    <property type="entry name" value="P-loop containing nucleotide triphosphate hydrolases"/>
    <property type="match status" value="1"/>
</dbReference>
<keyword evidence="8" id="KW-0325">Glycoprotein</keyword>
<dbReference type="PANTHER" id="PTHR12129">
    <property type="entry name" value="HEPARAN SULFATE 2-O-SULFOTRANSFERASE"/>
    <property type="match status" value="1"/>
</dbReference>
<dbReference type="AlphaFoldDB" id="A9V820"/>
<keyword evidence="7 9" id="KW-0472">Membrane</keyword>
<evidence type="ECO:0000256" key="1">
    <source>
        <dbReference type="ARBA" id="ARBA00004323"/>
    </source>
</evidence>
<keyword evidence="6" id="KW-0333">Golgi apparatus</keyword>
<comment type="subcellular location">
    <subcellularLocation>
        <location evidence="1">Golgi apparatus membrane</location>
        <topology evidence="1">Single-pass type II membrane protein</topology>
    </subcellularLocation>
</comment>
<accession>A9V820</accession>
<keyword evidence="2" id="KW-0808">Transferase</keyword>
<protein>
    <submittedName>
        <fullName evidence="11">Uncharacterized protein</fullName>
    </submittedName>
</protein>
<feature type="chain" id="PRO_5002744785" evidence="10">
    <location>
        <begin position="20"/>
        <end position="683"/>
    </location>
</feature>
<evidence type="ECO:0000256" key="4">
    <source>
        <dbReference type="ARBA" id="ARBA00022968"/>
    </source>
</evidence>
<evidence type="ECO:0000256" key="2">
    <source>
        <dbReference type="ARBA" id="ARBA00022679"/>
    </source>
</evidence>
<feature type="transmembrane region" description="Helical" evidence="9">
    <location>
        <begin position="570"/>
        <end position="588"/>
    </location>
</feature>
<feature type="transmembrane region" description="Helical" evidence="9">
    <location>
        <begin position="608"/>
        <end position="633"/>
    </location>
</feature>
<dbReference type="GeneID" id="5894126"/>
<keyword evidence="5 9" id="KW-1133">Transmembrane helix</keyword>
<evidence type="ECO:0000313" key="12">
    <source>
        <dbReference type="Proteomes" id="UP000001357"/>
    </source>
</evidence>
<dbReference type="KEGG" id="mbr:MONBRDRAFT_38476"/>
<dbReference type="GO" id="GO:0000139">
    <property type="term" value="C:Golgi membrane"/>
    <property type="evidence" value="ECO:0007669"/>
    <property type="project" value="UniProtKB-SubCell"/>
</dbReference>
<evidence type="ECO:0000256" key="6">
    <source>
        <dbReference type="ARBA" id="ARBA00023034"/>
    </source>
</evidence>
<dbReference type="GO" id="GO:0008146">
    <property type="term" value="F:sulfotransferase activity"/>
    <property type="evidence" value="ECO:0000318"/>
    <property type="project" value="GO_Central"/>
</dbReference>
<feature type="transmembrane region" description="Helical" evidence="9">
    <location>
        <begin position="463"/>
        <end position="481"/>
    </location>
</feature>
<dbReference type="RefSeq" id="XP_001748863.1">
    <property type="nucleotide sequence ID" value="XM_001748811.1"/>
</dbReference>
<dbReference type="eggNOG" id="ENOG502SC84">
    <property type="taxonomic scope" value="Eukaryota"/>
</dbReference>
<name>A9V820_MONBE</name>
<proteinExistence type="predicted"/>
<dbReference type="EMBL" id="CH991567">
    <property type="protein sequence ID" value="EDQ86193.1"/>
    <property type="molecule type" value="Genomic_DNA"/>
</dbReference>
<dbReference type="InterPro" id="IPR027417">
    <property type="entry name" value="P-loop_NTPase"/>
</dbReference>
<dbReference type="InterPro" id="IPR007734">
    <property type="entry name" value="Heparan_SO4_2-O-STrfase"/>
</dbReference>
<evidence type="ECO:0000256" key="8">
    <source>
        <dbReference type="ARBA" id="ARBA00023180"/>
    </source>
</evidence>
<feature type="transmembrane region" description="Helical" evidence="9">
    <location>
        <begin position="433"/>
        <end position="451"/>
    </location>
</feature>
<keyword evidence="10" id="KW-0732">Signal</keyword>
<evidence type="ECO:0000256" key="3">
    <source>
        <dbReference type="ARBA" id="ARBA00022692"/>
    </source>
</evidence>
<evidence type="ECO:0000313" key="11">
    <source>
        <dbReference type="EMBL" id="EDQ86193.1"/>
    </source>
</evidence>
<dbReference type="Proteomes" id="UP000001357">
    <property type="component" value="Unassembled WGS sequence"/>
</dbReference>
<feature type="transmembrane region" description="Helical" evidence="9">
    <location>
        <begin position="645"/>
        <end position="666"/>
    </location>
</feature>
<gene>
    <name evidence="11" type="ORF">MONBRDRAFT_38476</name>
</gene>
<organism evidence="11 12">
    <name type="scientific">Monosiga brevicollis</name>
    <name type="common">Choanoflagellate</name>
    <dbReference type="NCBI Taxonomy" id="81824"/>
    <lineage>
        <taxon>Eukaryota</taxon>
        <taxon>Choanoflagellata</taxon>
        <taxon>Craspedida</taxon>
        <taxon>Salpingoecidae</taxon>
        <taxon>Monosiga</taxon>
    </lineage>
</organism>
<keyword evidence="3 9" id="KW-0812">Transmembrane</keyword>